<dbReference type="EMBL" id="CP071595">
    <property type="protein sequence ID" value="QSY47459.1"/>
    <property type="molecule type" value="Genomic_DNA"/>
</dbReference>
<keyword evidence="6" id="KW-1185">Reference proteome</keyword>
<gene>
    <name evidence="5" type="ORF">J3S04_19285</name>
</gene>
<organism evidence="5 6">
    <name type="scientific">Streptomyces griseocarneus</name>
    <dbReference type="NCBI Taxonomy" id="51201"/>
    <lineage>
        <taxon>Bacteria</taxon>
        <taxon>Bacillati</taxon>
        <taxon>Actinomycetota</taxon>
        <taxon>Actinomycetes</taxon>
        <taxon>Kitasatosporales</taxon>
        <taxon>Streptomycetaceae</taxon>
        <taxon>Streptomyces</taxon>
    </lineage>
</organism>
<accession>A0ABX7RJE5</accession>
<keyword evidence="2" id="KW-1133">Transmembrane helix</keyword>
<feature type="compositionally biased region" description="Low complexity" evidence="1">
    <location>
        <begin position="405"/>
        <end position="418"/>
    </location>
</feature>
<keyword evidence="2" id="KW-0812">Transmembrane</keyword>
<dbReference type="Pfam" id="PF20597">
    <property type="entry name" value="pAdhesive_15"/>
    <property type="match status" value="1"/>
</dbReference>
<dbReference type="InterPro" id="IPR026588">
    <property type="entry name" value="Choice_anch_A"/>
</dbReference>
<feature type="domain" description="Choice-of-anchor A" evidence="4">
    <location>
        <begin position="76"/>
        <end position="332"/>
    </location>
</feature>
<feature type="chain" id="PRO_5045737508" evidence="3">
    <location>
        <begin position="36"/>
        <end position="467"/>
    </location>
</feature>
<dbReference type="NCBIfam" id="TIGR04215">
    <property type="entry name" value="choice_anch_A"/>
    <property type="match status" value="1"/>
</dbReference>
<evidence type="ECO:0000256" key="2">
    <source>
        <dbReference type="SAM" id="Phobius"/>
    </source>
</evidence>
<evidence type="ECO:0000256" key="1">
    <source>
        <dbReference type="SAM" id="MobiDB-lite"/>
    </source>
</evidence>
<evidence type="ECO:0000256" key="3">
    <source>
        <dbReference type="SAM" id="SignalP"/>
    </source>
</evidence>
<evidence type="ECO:0000313" key="6">
    <source>
        <dbReference type="Proteomes" id="UP000671836"/>
    </source>
</evidence>
<keyword evidence="2" id="KW-0472">Membrane</keyword>
<dbReference type="PROSITE" id="PS51257">
    <property type="entry name" value="PROKAR_LIPOPROTEIN"/>
    <property type="match status" value="1"/>
</dbReference>
<keyword evidence="3" id="KW-0732">Signal</keyword>
<protein>
    <submittedName>
        <fullName evidence="5">Choice-of-anchor A family protein</fullName>
    </submittedName>
</protein>
<dbReference type="PROSITE" id="PS51318">
    <property type="entry name" value="TAT"/>
    <property type="match status" value="1"/>
</dbReference>
<name>A0ABX7RJE5_9ACTN</name>
<evidence type="ECO:0000259" key="4">
    <source>
        <dbReference type="Pfam" id="PF20597"/>
    </source>
</evidence>
<feature type="transmembrane region" description="Helical" evidence="2">
    <location>
        <begin position="432"/>
        <end position="453"/>
    </location>
</feature>
<reference evidence="5 6" key="1">
    <citation type="submission" date="2021-03" db="EMBL/GenBank/DDBJ databases">
        <title>Streptomyces strains.</title>
        <authorList>
            <person name="Lund M.B."/>
            <person name="Toerring T."/>
        </authorList>
    </citation>
    <scope>NUCLEOTIDE SEQUENCE [LARGE SCALE GENOMIC DNA]</scope>
    <source>
        <strain evidence="5 6">KCC S-1010</strain>
    </source>
</reference>
<proteinExistence type="predicted"/>
<dbReference type="Proteomes" id="UP000671836">
    <property type="component" value="Chromosome"/>
</dbReference>
<dbReference type="InterPro" id="IPR006311">
    <property type="entry name" value="TAT_signal"/>
</dbReference>
<feature type="region of interest" description="Disordered" evidence="1">
    <location>
        <begin position="405"/>
        <end position="427"/>
    </location>
</feature>
<feature type="signal peptide" evidence="3">
    <location>
        <begin position="1"/>
        <end position="35"/>
    </location>
</feature>
<sequence>MSQRERGTRRVVRSVAAATATLAAAGGTLLACAFAAPGAGDGRPVAGPGPCVPGRCPAAYPDPHGGAVVGRDNGVNVFVGGDFAVRGAAAGAEGRVVVEGEFDLAKGSGSPPAYHVGAVGVGSRVPPDNGSPFLRVGGDLKLAAGQRLLAEDGPVNGTVAFAGRQTGTGTVSPKAVRDTGALAAFDGLREELTAASTCYAYDKGVPRKPTGTAVNQGKVTVFTGDGTSAFQVFNAPFDLVAPDGSAQSLSFRKIPANATVLVNVTDENGEARTINTSAVALAGVRRERLLWNIPDAKVVRIAGGGQLQGSVLVGRRSSTTRLSVAAVNGRVFTAGSLAHESGTGGAGGQTIHAYPFVGVLPECGTGPTPDGGHTDTGEPVPFPTGVLPPGFPGLEGLEGLEGLMGRPGAAGPDDAAPAEGRELPREGPPMRASMAVGATLMAVGAALALAVLFRTRSGPGSGPGRRT</sequence>
<dbReference type="RefSeq" id="WP_086575050.1">
    <property type="nucleotide sequence ID" value="NZ_CP071595.1"/>
</dbReference>
<evidence type="ECO:0000313" key="5">
    <source>
        <dbReference type="EMBL" id="QSY47459.1"/>
    </source>
</evidence>